<dbReference type="AlphaFoldDB" id="A0A1F5ILA0"/>
<name>A0A1F5ILA0_9BACT</name>
<dbReference type="Proteomes" id="UP000178457">
    <property type="component" value="Unassembled WGS sequence"/>
</dbReference>
<evidence type="ECO:0000313" key="1">
    <source>
        <dbReference type="EMBL" id="OGE17136.1"/>
    </source>
</evidence>
<dbReference type="PRINTS" id="PR01100">
    <property type="entry name" value="SHIKIMTKNASE"/>
</dbReference>
<comment type="caution">
    <text evidence="1">The sequence shown here is derived from an EMBL/GenBank/DDBJ whole genome shotgun (WGS) entry which is preliminary data.</text>
</comment>
<dbReference type="STRING" id="1797758.A2858_00325"/>
<dbReference type="PANTHER" id="PTHR41930:SF1">
    <property type="entry name" value="DEPHOSPHO-COA KINASE"/>
    <property type="match status" value="1"/>
</dbReference>
<dbReference type="SUPFAM" id="SSF52540">
    <property type="entry name" value="P-loop containing nucleoside triphosphate hydrolases"/>
    <property type="match status" value="1"/>
</dbReference>
<evidence type="ECO:0000313" key="2">
    <source>
        <dbReference type="Proteomes" id="UP000178457"/>
    </source>
</evidence>
<dbReference type="Gene3D" id="3.40.50.300">
    <property type="entry name" value="P-loop containing nucleotide triphosphate hydrolases"/>
    <property type="match status" value="1"/>
</dbReference>
<dbReference type="EMBL" id="MFCL01000008">
    <property type="protein sequence ID" value="OGE17136.1"/>
    <property type="molecule type" value="Genomic_DNA"/>
</dbReference>
<organism evidence="1 2">
    <name type="scientific">Candidatus Daviesbacteria bacterium RIFCSPHIGHO2_01_FULL_36_37</name>
    <dbReference type="NCBI Taxonomy" id="1797758"/>
    <lineage>
        <taxon>Bacteria</taxon>
        <taxon>Candidatus Daviesiibacteriota</taxon>
    </lineage>
</organism>
<reference evidence="1 2" key="1">
    <citation type="journal article" date="2016" name="Nat. Commun.">
        <title>Thousands of microbial genomes shed light on interconnected biogeochemical processes in an aquifer system.</title>
        <authorList>
            <person name="Anantharaman K."/>
            <person name="Brown C.T."/>
            <person name="Hug L.A."/>
            <person name="Sharon I."/>
            <person name="Castelle C.J."/>
            <person name="Probst A.J."/>
            <person name="Thomas B.C."/>
            <person name="Singh A."/>
            <person name="Wilkins M.J."/>
            <person name="Karaoz U."/>
            <person name="Brodie E.L."/>
            <person name="Williams K.H."/>
            <person name="Hubbard S.S."/>
            <person name="Banfield J.F."/>
        </authorList>
    </citation>
    <scope>NUCLEOTIDE SEQUENCE [LARGE SCALE GENOMIC DNA]</scope>
</reference>
<accession>A0A1F5ILA0</accession>
<proteinExistence type="predicted"/>
<dbReference type="PANTHER" id="PTHR41930">
    <property type="entry name" value="UPF0200 PROTEIN MJ1399"/>
    <property type="match status" value="1"/>
</dbReference>
<gene>
    <name evidence="1" type="ORF">A2858_00325</name>
</gene>
<evidence type="ECO:0008006" key="3">
    <source>
        <dbReference type="Google" id="ProtNLM"/>
    </source>
</evidence>
<sequence length="183" mass="21115">MIGLVGEKGSGKETFGNFLMEIAKDEMIVRIHFSDILKETLELWNIPQTRKNLQDLAVLFVKFFNKDALSYATFERAKKLNADLVILDGVRWKSDVTLVRQFPNNLLIYITADVKKRFDRLKKRNSKVGEGSMSFKQFLKEEKAKNELLIPKIGARADIKLENNGSLDKFKKKIKEVYSTLQL</sequence>
<dbReference type="InterPro" id="IPR027417">
    <property type="entry name" value="P-loop_NTPase"/>
</dbReference>
<protein>
    <recommendedName>
        <fullName evidence="3">Dephospho-CoA kinase</fullName>
    </recommendedName>
</protein>